<dbReference type="SMART" id="SM00062">
    <property type="entry name" value="PBPb"/>
    <property type="match status" value="1"/>
</dbReference>
<proteinExistence type="predicted"/>
<dbReference type="Proteomes" id="UP000199520">
    <property type="component" value="Unassembled WGS sequence"/>
</dbReference>
<dbReference type="STRING" id="1123291.SAMN04490355_100421"/>
<dbReference type="PANTHER" id="PTHR35936">
    <property type="entry name" value="MEMBRANE-BOUND LYTIC MUREIN TRANSGLYCOSYLASE F"/>
    <property type="match status" value="1"/>
</dbReference>
<evidence type="ECO:0000313" key="5">
    <source>
        <dbReference type="Proteomes" id="UP000199520"/>
    </source>
</evidence>
<evidence type="ECO:0000256" key="2">
    <source>
        <dbReference type="SAM" id="SignalP"/>
    </source>
</evidence>
<dbReference type="Pfam" id="PF00497">
    <property type="entry name" value="SBP_bac_3"/>
    <property type="match status" value="1"/>
</dbReference>
<protein>
    <submittedName>
        <fullName evidence="4">Amino acid ABC transporter substrate-binding protein, PAAT family</fullName>
    </submittedName>
</protein>
<organism evidence="4 5">
    <name type="scientific">Pelosinus propionicus DSM 13327</name>
    <dbReference type="NCBI Taxonomy" id="1123291"/>
    <lineage>
        <taxon>Bacteria</taxon>
        <taxon>Bacillati</taxon>
        <taxon>Bacillota</taxon>
        <taxon>Negativicutes</taxon>
        <taxon>Selenomonadales</taxon>
        <taxon>Sporomusaceae</taxon>
        <taxon>Pelosinus</taxon>
    </lineage>
</organism>
<feature type="domain" description="Solute-binding protein family 3/N-terminal" evidence="3">
    <location>
        <begin position="45"/>
        <end position="274"/>
    </location>
</feature>
<dbReference type="PROSITE" id="PS51257">
    <property type="entry name" value="PROKAR_LIPOPROTEIN"/>
    <property type="match status" value="1"/>
</dbReference>
<dbReference type="AlphaFoldDB" id="A0A1I4HIT9"/>
<gene>
    <name evidence="4" type="ORF">SAMN04490355_100421</name>
</gene>
<dbReference type="InterPro" id="IPR001638">
    <property type="entry name" value="Solute-binding_3/MltF_N"/>
</dbReference>
<dbReference type="Gene3D" id="3.40.190.10">
    <property type="entry name" value="Periplasmic binding protein-like II"/>
    <property type="match status" value="2"/>
</dbReference>
<evidence type="ECO:0000313" key="4">
    <source>
        <dbReference type="EMBL" id="SFL42044.1"/>
    </source>
</evidence>
<reference evidence="5" key="1">
    <citation type="submission" date="2016-10" db="EMBL/GenBank/DDBJ databases">
        <authorList>
            <person name="Varghese N."/>
            <person name="Submissions S."/>
        </authorList>
    </citation>
    <scope>NUCLEOTIDE SEQUENCE [LARGE SCALE GENOMIC DNA]</scope>
    <source>
        <strain evidence="5">DSM 13327</strain>
    </source>
</reference>
<dbReference type="SUPFAM" id="SSF53850">
    <property type="entry name" value="Periplasmic binding protein-like II"/>
    <property type="match status" value="1"/>
</dbReference>
<dbReference type="EMBL" id="FOTS01000004">
    <property type="protein sequence ID" value="SFL42044.1"/>
    <property type="molecule type" value="Genomic_DNA"/>
</dbReference>
<keyword evidence="1 2" id="KW-0732">Signal</keyword>
<accession>A0A1I4HIT9</accession>
<evidence type="ECO:0000259" key="3">
    <source>
        <dbReference type="SMART" id="SM00062"/>
    </source>
</evidence>
<feature type="signal peptide" evidence="2">
    <location>
        <begin position="1"/>
        <end position="25"/>
    </location>
</feature>
<evidence type="ECO:0000256" key="1">
    <source>
        <dbReference type="ARBA" id="ARBA00022729"/>
    </source>
</evidence>
<keyword evidence="5" id="KW-1185">Reference proteome</keyword>
<feature type="chain" id="PRO_5038399684" evidence="2">
    <location>
        <begin position="26"/>
        <end position="282"/>
    </location>
</feature>
<dbReference type="RefSeq" id="WP_245754786.1">
    <property type="nucleotide sequence ID" value="NZ_FOTS01000004.1"/>
</dbReference>
<name>A0A1I4HIT9_9FIRM</name>
<sequence>MMIWKKKWLTYSGMAAIMISLLVVAGCGAKEQTSQGAKNDNDVKTYYVGTRGTYKPYTYVDDKEQLTGFDIEILKEVEKRNKDIKFEFKTMSIESGFVALEAKQIDLIANQMVHNSDRDTKYLFTKEANNVKDNQLVVKKDRNDIKTIDDLRGKVVAVVPTSPSYRDLKKYNETAEPKIKFLVTDKGAAETLNMVATGHADASIDNKLTMREVNETLNYGLKAVGENLTPIPTFYILRNDEDSAQLANKIDATLREMKKDGTLKNLSEKFLEGDYTVPSTTK</sequence>
<dbReference type="PANTHER" id="PTHR35936:SF18">
    <property type="entry name" value="L-CYSTINE-BINDING PROTEIN TCYJ"/>
    <property type="match status" value="1"/>
</dbReference>